<dbReference type="Proteomes" id="UP000781958">
    <property type="component" value="Unassembled WGS sequence"/>
</dbReference>
<keyword evidence="1" id="KW-0732">Signal</keyword>
<evidence type="ECO:0000256" key="1">
    <source>
        <dbReference type="SAM" id="SignalP"/>
    </source>
</evidence>
<gene>
    <name evidence="2" type="ORF">J2851_006123</name>
</gene>
<keyword evidence="3" id="KW-1185">Reference proteome</keyword>
<organism evidence="2 3">
    <name type="scientific">Azospirillum rugosum</name>
    <dbReference type="NCBI Taxonomy" id="416170"/>
    <lineage>
        <taxon>Bacteria</taxon>
        <taxon>Pseudomonadati</taxon>
        <taxon>Pseudomonadota</taxon>
        <taxon>Alphaproteobacteria</taxon>
        <taxon>Rhodospirillales</taxon>
        <taxon>Azospirillaceae</taxon>
        <taxon>Azospirillum</taxon>
    </lineage>
</organism>
<dbReference type="EMBL" id="JAGINP010000029">
    <property type="protein sequence ID" value="MBP2296307.1"/>
    <property type="molecule type" value="Genomic_DNA"/>
</dbReference>
<name>A0ABS4SV44_9PROT</name>
<comment type="caution">
    <text evidence="2">The sequence shown here is derived from an EMBL/GenBank/DDBJ whole genome shotgun (WGS) entry which is preliminary data.</text>
</comment>
<sequence length="199" mass="21964">MLHRSAALVAVLIALAPASAPAAERDPDWPCVQILVPTLSPGQIWSGDPIDGKAEDWRDIPGMEPVLKRILNRRADAEQEEEAIARFADGLGPDRNAALTALFAGAFDALNRDRSAAIAAIHRYAHQQRELLDSIDKALTRLQELPADAPEAAALKDDIAWRRRILDDRRRYQSALCDQPVKLEQKAGRIAREIAARLD</sequence>
<feature type="chain" id="PRO_5046309321" description="LTXXQ motif family protein" evidence="1">
    <location>
        <begin position="23"/>
        <end position="199"/>
    </location>
</feature>
<feature type="signal peptide" evidence="1">
    <location>
        <begin position="1"/>
        <end position="22"/>
    </location>
</feature>
<evidence type="ECO:0000313" key="2">
    <source>
        <dbReference type="EMBL" id="MBP2296307.1"/>
    </source>
</evidence>
<reference evidence="2 3" key="1">
    <citation type="submission" date="2021-03" db="EMBL/GenBank/DDBJ databases">
        <title>Genomic Encyclopedia of Type Strains, Phase III (KMG-III): the genomes of soil and plant-associated and newly described type strains.</title>
        <authorList>
            <person name="Whitman W."/>
        </authorList>
    </citation>
    <scope>NUCLEOTIDE SEQUENCE [LARGE SCALE GENOMIC DNA]</scope>
    <source>
        <strain evidence="2 3">IMMIB AFH-6</strain>
    </source>
</reference>
<dbReference type="RefSeq" id="WP_209771283.1">
    <property type="nucleotide sequence ID" value="NZ_JAGINP010000029.1"/>
</dbReference>
<accession>A0ABS4SV44</accession>
<proteinExistence type="predicted"/>
<evidence type="ECO:0000313" key="3">
    <source>
        <dbReference type="Proteomes" id="UP000781958"/>
    </source>
</evidence>
<protein>
    <recommendedName>
        <fullName evidence="4">LTXXQ motif family protein</fullName>
    </recommendedName>
</protein>
<evidence type="ECO:0008006" key="4">
    <source>
        <dbReference type="Google" id="ProtNLM"/>
    </source>
</evidence>